<dbReference type="InterPro" id="IPR023299">
    <property type="entry name" value="ATPase_P-typ_cyto_dom_N"/>
</dbReference>
<feature type="transmembrane region" description="Helical" evidence="10">
    <location>
        <begin position="919"/>
        <end position="939"/>
    </location>
</feature>
<dbReference type="InterPro" id="IPR059000">
    <property type="entry name" value="ATPase_P-type_domA"/>
</dbReference>
<evidence type="ECO:0000256" key="9">
    <source>
        <dbReference type="SAM" id="MobiDB-lite"/>
    </source>
</evidence>
<evidence type="ECO:0000256" key="7">
    <source>
        <dbReference type="ARBA" id="ARBA00023163"/>
    </source>
</evidence>
<proteinExistence type="inferred from homology"/>
<feature type="region of interest" description="SAW" evidence="8">
    <location>
        <begin position="1598"/>
        <end position="1672"/>
    </location>
</feature>
<dbReference type="Gene3D" id="1.20.1110.10">
    <property type="entry name" value="Calcium-transporting ATPase, transmembrane domain"/>
    <property type="match status" value="2"/>
</dbReference>
<feature type="transmembrane region" description="Helical" evidence="10">
    <location>
        <begin position="250"/>
        <end position="271"/>
    </location>
</feature>
<dbReference type="Pfam" id="PF00122">
    <property type="entry name" value="E1-E2_ATPase"/>
    <property type="match status" value="1"/>
</dbReference>
<evidence type="ECO:0000256" key="10">
    <source>
        <dbReference type="SAM" id="Phobius"/>
    </source>
</evidence>
<keyword evidence="6 10" id="KW-0472">Membrane</keyword>
<feature type="transmembrane region" description="Helical" evidence="10">
    <location>
        <begin position="891"/>
        <end position="913"/>
    </location>
</feature>
<feature type="region of interest" description="Disordered" evidence="9">
    <location>
        <begin position="86"/>
        <end position="114"/>
    </location>
</feature>
<keyword evidence="7" id="KW-0804">Transcription</keyword>
<dbReference type="Pfam" id="PF03514">
    <property type="entry name" value="GRAS"/>
    <property type="match status" value="1"/>
</dbReference>
<dbReference type="Proteomes" id="UP001291926">
    <property type="component" value="Unassembled WGS sequence"/>
</dbReference>
<protein>
    <submittedName>
        <fullName evidence="13">Uncharacterized protein</fullName>
    </submittedName>
</protein>
<dbReference type="InterPro" id="IPR036397">
    <property type="entry name" value="RNaseH_sf"/>
</dbReference>
<feature type="transmembrane region" description="Helical" evidence="10">
    <location>
        <begin position="487"/>
        <end position="512"/>
    </location>
</feature>
<evidence type="ECO:0000256" key="8">
    <source>
        <dbReference type="PROSITE-ProRule" id="PRU01191"/>
    </source>
</evidence>
<dbReference type="Pfam" id="PF13456">
    <property type="entry name" value="RVT_3"/>
    <property type="match status" value="1"/>
</dbReference>
<organism evidence="13 14">
    <name type="scientific">Penstemon davidsonii</name>
    <dbReference type="NCBI Taxonomy" id="160366"/>
    <lineage>
        <taxon>Eukaryota</taxon>
        <taxon>Viridiplantae</taxon>
        <taxon>Streptophyta</taxon>
        <taxon>Embryophyta</taxon>
        <taxon>Tracheophyta</taxon>
        <taxon>Spermatophyta</taxon>
        <taxon>Magnoliopsida</taxon>
        <taxon>eudicotyledons</taxon>
        <taxon>Gunneridae</taxon>
        <taxon>Pentapetalae</taxon>
        <taxon>asterids</taxon>
        <taxon>lamiids</taxon>
        <taxon>Lamiales</taxon>
        <taxon>Plantaginaceae</taxon>
        <taxon>Cheloneae</taxon>
        <taxon>Penstemon</taxon>
    </lineage>
</organism>
<keyword evidence="14" id="KW-1185">Reference proteome</keyword>
<evidence type="ECO:0000256" key="3">
    <source>
        <dbReference type="ARBA" id="ARBA00022842"/>
    </source>
</evidence>
<reference evidence="13 14" key="1">
    <citation type="journal article" date="2023" name="bioRxiv">
        <title>Genome report: Whole genome sequence and annotation of Penstemon davidsonii.</title>
        <authorList>
            <person name="Ostevik K.L."/>
            <person name="Alabady M."/>
            <person name="Zhang M."/>
            <person name="Rausher M.D."/>
        </authorList>
    </citation>
    <scope>NUCLEOTIDE SEQUENCE [LARGE SCALE GENOMIC DNA]</scope>
    <source>
        <strain evidence="13">DNT005</strain>
        <tissue evidence="13">Whole leaf</tissue>
    </source>
</reference>
<keyword evidence="3" id="KW-0460">Magnesium</keyword>
<comment type="caution">
    <text evidence="13">The sequence shown here is derived from an EMBL/GenBank/DDBJ whole genome shotgun (WGS) entry which is preliminary data.</text>
</comment>
<sequence>MSSEYSVRDEQTSFDVEAQQEYDYSALLLQGQGQDQEETVVPAATPDVSDHDQVLQMSRQIFMRAIVLVVRSSELFIKLGASHNLNHDDDIDSDGSTSYSAISSPDNPEDQETIRTHDQDAGTVVAIEISEDDIAGDQNVLSLHSSSEQEHNIELQYIQRNNITKIVKDKNLQALNSFGGVRVVAEALNTDVDNGISSVQECILQHKRNQKSRVSIILHSFLGAWKNCTVFLLFAAAAVSLTLGIKKHGLAINGWIDGVIVIGTIFFIVVIKTVRNYLREKSSVKKLETYWLPNGRGGGHKGLHSSCNSLKAQVTRGGNQVVVPAIDLNVGDLVHLKKGSLIPADGIYVAGESLQVDGELKTTIVDETNPFLFYGSRVINGNGSMIVTSVGVDMVWGEMMSQAVAFPANKCKFAACFDKVNTYIQITGILVGILINTTLFVRYVLGKKGNDNGYKTDIKGEPTQVMAIMDAIEGMILGTKLRTTGVLTLFSVSLVGIMEGFPIVISFAVLFWNHETLTHKALVRDDYLSCVKMASVTTIFTDKFGGLMENEHEIDMFLVGEELISESSQVASPDVLEGLCDGIGTLLMIPPIGCDSKMVPIISWAEAKIGLRKESINEQCRILNKYGIGGNPFEENSGVIMEKIGYDGRSLHLHYKGPPLKILSLCSKYYDSDGNIQAIDVQKRSKFENVIRYKLVELEVVAFACIQIVNEFDDASDLEANSLTLLGMIALKYTKKEEIKKAVLTLKEGGIRTILASGDDVAVLRTIGENCGLISPNSDDLVLTAEQYREWNDEQKKDRVGKICIIGNCLPSDKIDLVQCLKETGEVVSVLGQRTLDAPALKVADIGVTFGSWSSEVAKECSGINIFHGDFSFLVHVIEKGKGFHENTRKFIQLQLIFTVSSLLINFIASVLWGDAPLTTIQLIWSNLVLVFVGGLAVLTGQPIGVLMDIVPILSYGRLITKAIVFGGREISWRHSIFELPNGIKVNSDASFKDGLAAFAVIIRNSNGSILFAAASKQPCLSPLAAECLSLHLACSILMKWKIDEACIENDCLQAIFEISNDWQAADWSACDFIEEIRKFWSCWPKWRFKFAPRNSNFAAHNLAAWAFDSAFLKLTSAVVEMQASQESQTPASLHSFYNRPTKQIEDPYSFQTFQVLNNDSTVSRSQRTEVSFHAYNKEFYTLESTPATDYAIYNSPSDGSFSSSKSPFSPQDSHSYASDHHHSSDYTYGSPLSGSSGADDEEKLMHALWVLRNELLGPESEIDDSGSFNGIVTQPSSFTRYDKILEMAPHMDLKQLLLACAEIVSEADTISERKVAVSAAEALMDILEKRVSVSGEPLQRLGAYMLEGLRARLLSSGSIIYKKLKCIEPTSSELMSYMHVLYQICPYYKFAYMSANVVIGEAMENENRIHVIDFQIAQGSQWVSLIQALSRRPGGPPYIRITGVDDSQSAYARGGGLQLVGQRLAQIAESCGVPFEFHGAAMSGCEVQLENLKVRPGEALAVNFPYILHHMPDESVSTTNHRDRLLRLVKSLSPKVVTLVEQESNTNTGTFFQRVCETLDYYTAMFESIDATRPRDDRQRISAEEHCVARDIVNIIACEGTDRVERHELFGKWRLRLMMAGFSPIQLSSSVSNAIRDMLKEFNSNYRMAEGNGAVYLGWKNRALATSSAWR</sequence>
<evidence type="ECO:0000256" key="2">
    <source>
        <dbReference type="ARBA" id="ARBA00022692"/>
    </source>
</evidence>
<feature type="transmembrane region" description="Helical" evidence="10">
    <location>
        <begin position="422"/>
        <end position="445"/>
    </location>
</feature>
<evidence type="ECO:0000313" key="14">
    <source>
        <dbReference type="Proteomes" id="UP001291926"/>
    </source>
</evidence>
<accession>A0ABR0D8P5</accession>
<feature type="region of interest" description="VHIID" evidence="8">
    <location>
        <begin position="1379"/>
        <end position="1444"/>
    </location>
</feature>
<feature type="domain" description="P-type ATPase A" evidence="11">
    <location>
        <begin position="310"/>
        <end position="401"/>
    </location>
</feature>
<keyword evidence="5" id="KW-0805">Transcription regulation</keyword>
<feature type="short sequence motif" description="VHIID" evidence="8">
    <location>
        <begin position="1410"/>
        <end position="1414"/>
    </location>
</feature>
<dbReference type="InterPro" id="IPR023298">
    <property type="entry name" value="ATPase_P-typ_TM_dom_sf"/>
</dbReference>
<dbReference type="InterPro" id="IPR002156">
    <property type="entry name" value="RNaseH_domain"/>
</dbReference>
<dbReference type="Gene3D" id="2.70.150.10">
    <property type="entry name" value="Calcium-transporting ATPase, cytoplasmic transduction domain A"/>
    <property type="match status" value="1"/>
</dbReference>
<evidence type="ECO:0000256" key="6">
    <source>
        <dbReference type="ARBA" id="ARBA00023136"/>
    </source>
</evidence>
<comment type="caution">
    <text evidence="8">Lacks conserved residue(s) required for the propagation of feature annotation.</text>
</comment>
<dbReference type="Pfam" id="PF13246">
    <property type="entry name" value="Cation_ATPase"/>
    <property type="match status" value="1"/>
</dbReference>
<feature type="compositionally biased region" description="Polar residues" evidence="9">
    <location>
        <begin position="94"/>
        <end position="106"/>
    </location>
</feature>
<dbReference type="InterPro" id="IPR008250">
    <property type="entry name" value="ATPase_P-typ_transduc_dom_A_sf"/>
</dbReference>
<dbReference type="PANTHER" id="PTHR24093:SF470">
    <property type="entry name" value="CALCIUM-TRANSPORTING ATPASE 12, PLASMA MEMBRANE-TYPE-LIKE"/>
    <property type="match status" value="1"/>
</dbReference>
<dbReference type="InterPro" id="IPR005202">
    <property type="entry name" value="TF_GRAS"/>
</dbReference>
<evidence type="ECO:0000256" key="1">
    <source>
        <dbReference type="ARBA" id="ARBA00004370"/>
    </source>
</evidence>
<dbReference type="PROSITE" id="PS50985">
    <property type="entry name" value="GRAS"/>
    <property type="match status" value="1"/>
</dbReference>
<comment type="subcellular location">
    <subcellularLocation>
        <location evidence="1">Membrane</location>
    </subcellularLocation>
</comment>
<evidence type="ECO:0000259" key="11">
    <source>
        <dbReference type="Pfam" id="PF00122"/>
    </source>
</evidence>
<feature type="compositionally biased region" description="Low complexity" evidence="9">
    <location>
        <begin position="1202"/>
        <end position="1217"/>
    </location>
</feature>
<dbReference type="EMBL" id="JAYDYQ010002533">
    <property type="protein sequence ID" value="KAK4485003.1"/>
    <property type="molecule type" value="Genomic_DNA"/>
</dbReference>
<dbReference type="SUPFAM" id="SSF56784">
    <property type="entry name" value="HAD-like"/>
    <property type="match status" value="1"/>
</dbReference>
<dbReference type="InterPro" id="IPR023214">
    <property type="entry name" value="HAD_sf"/>
</dbReference>
<dbReference type="PANTHER" id="PTHR24093">
    <property type="entry name" value="CATION TRANSPORTING ATPASE"/>
    <property type="match status" value="1"/>
</dbReference>
<evidence type="ECO:0000259" key="12">
    <source>
        <dbReference type="Pfam" id="PF13456"/>
    </source>
</evidence>
<dbReference type="Gene3D" id="3.30.420.10">
    <property type="entry name" value="Ribonuclease H-like superfamily/Ribonuclease H"/>
    <property type="match status" value="1"/>
</dbReference>
<dbReference type="PRINTS" id="PR00119">
    <property type="entry name" value="CATATPASE"/>
</dbReference>
<comment type="similarity">
    <text evidence="8">Belongs to the GRAS family.</text>
</comment>
<dbReference type="SUPFAM" id="SSF81653">
    <property type="entry name" value="Calcium ATPase, transduction domain A"/>
    <property type="match status" value="1"/>
</dbReference>
<feature type="region of interest" description="Leucine repeat II (LRII)" evidence="8">
    <location>
        <begin position="1460"/>
        <end position="1492"/>
    </location>
</feature>
<evidence type="ECO:0000256" key="4">
    <source>
        <dbReference type="ARBA" id="ARBA00022989"/>
    </source>
</evidence>
<feature type="short sequence motif" description="LxCxE motif" evidence="8">
    <location>
        <begin position="1299"/>
        <end position="1303"/>
    </location>
</feature>
<evidence type="ECO:0000256" key="5">
    <source>
        <dbReference type="ARBA" id="ARBA00023015"/>
    </source>
</evidence>
<dbReference type="Gene3D" id="3.40.1110.10">
    <property type="entry name" value="Calcium-transporting ATPase, cytoplasmic domain N"/>
    <property type="match status" value="2"/>
</dbReference>
<dbReference type="InterPro" id="IPR044730">
    <property type="entry name" value="RNase_H-like_dom_plant"/>
</dbReference>
<dbReference type="Gene3D" id="3.40.50.1000">
    <property type="entry name" value="HAD superfamily/HAD-like"/>
    <property type="match status" value="2"/>
</dbReference>
<keyword evidence="4 10" id="KW-1133">Transmembrane helix</keyword>
<feature type="transmembrane region" description="Helical" evidence="10">
    <location>
        <begin position="216"/>
        <end position="238"/>
    </location>
</feature>
<feature type="region of interest" description="Disordered" evidence="9">
    <location>
        <begin position="1202"/>
        <end position="1240"/>
    </location>
</feature>
<feature type="domain" description="RNase H type-1" evidence="12">
    <location>
        <begin position="987"/>
        <end position="1107"/>
    </location>
</feature>
<dbReference type="InterPro" id="IPR036412">
    <property type="entry name" value="HAD-like_sf"/>
</dbReference>
<keyword evidence="2 10" id="KW-0812">Transmembrane</keyword>
<dbReference type="SUPFAM" id="SSF81665">
    <property type="entry name" value="Calcium ATPase, transmembrane domain M"/>
    <property type="match status" value="1"/>
</dbReference>
<dbReference type="CDD" id="cd06222">
    <property type="entry name" value="RNase_H_like"/>
    <property type="match status" value="1"/>
</dbReference>
<name>A0ABR0D8P5_9LAMI</name>
<gene>
    <name evidence="13" type="ORF">RD792_007610</name>
</gene>
<evidence type="ECO:0000313" key="13">
    <source>
        <dbReference type="EMBL" id="KAK4485003.1"/>
    </source>
</evidence>